<evidence type="ECO:0000256" key="10">
    <source>
        <dbReference type="ARBA" id="ARBA00046288"/>
    </source>
</evidence>
<dbReference type="Gene3D" id="3.40.50.2000">
    <property type="entry name" value="Glycogen Phosphorylase B"/>
    <property type="match status" value="2"/>
</dbReference>
<name>A0A1B6FYE1_9HEMI</name>
<evidence type="ECO:0000256" key="4">
    <source>
        <dbReference type="ARBA" id="ARBA00022679"/>
    </source>
</evidence>
<keyword evidence="5 12" id="KW-0812">Transmembrane</keyword>
<dbReference type="InterPro" id="IPR002213">
    <property type="entry name" value="UDP_glucos_trans"/>
</dbReference>
<dbReference type="InterPro" id="IPR035595">
    <property type="entry name" value="UDP_glycos_trans_CS"/>
</dbReference>
<gene>
    <name evidence="13" type="ORF">g.19632</name>
</gene>
<dbReference type="PROSITE" id="PS00375">
    <property type="entry name" value="UDPGT"/>
    <property type="match status" value="1"/>
</dbReference>
<dbReference type="FunFam" id="3.40.50.2000:FF:000050">
    <property type="entry name" value="UDP-glucuronosyltransferase"/>
    <property type="match status" value="1"/>
</dbReference>
<evidence type="ECO:0000256" key="8">
    <source>
        <dbReference type="ARBA" id="ARBA00023136"/>
    </source>
</evidence>
<keyword evidence="8 12" id="KW-0472">Membrane</keyword>
<keyword evidence="7 12" id="KW-1133">Transmembrane helix</keyword>
<evidence type="ECO:0000256" key="7">
    <source>
        <dbReference type="ARBA" id="ARBA00022989"/>
    </source>
</evidence>
<sequence length="555" mass="62345">AFNTVDHSILLAVSNILPELFNCQSSVTGTKMKLLAGLFLTMLSLCDGLKILAVLPFPMKSHHIIFNVLLGELMQRGHHLTVYSNSPILTNASNYKHVYVTTSLEAALDKKLSFDAVKARINMEAFIRPMGFQLLTKGLSEEFLSLPQVEKLLASTEKFDVVIMETFFGQEALIGFGHRFKAPVVTLSSFGTFSLVDSIMGNPNPLSYFTTYQLAFTSELTFYQKLKNVIATMSEHHYSYFHHLPSQEAVMLKHFQKYEQSPLPPLVDLLSEIGVVLLNTQPEVSYARAWLPNMVSVGGLHIPKVKTSHPKEIQTFIDGAEDGIIYFSLGSTLSGTSIPDYVRDAFRDAFSRIPERVIWKIDTTPPGLPPNVMVVAWTQQSDILADPKCKAFITHAGLLSLLEAVHFAVPLIGVPVFADQPWNMVKAEQAKIGVHLNILNISTDYVSWALEEILHNPVYKRNMDQLSAQMRDRLVSPLDTAAYWVEYVAKHQGAPQLRSPARHMSSFRYLLVDVVLFLLAVTLLFILALYFLLRKIYKLAKYLFTTTMGNKIKTE</sequence>
<evidence type="ECO:0000313" key="13">
    <source>
        <dbReference type="EMBL" id="JAS55212.1"/>
    </source>
</evidence>
<dbReference type="EMBL" id="GECZ01014557">
    <property type="protein sequence ID" value="JAS55212.1"/>
    <property type="molecule type" value="Transcribed_RNA"/>
</dbReference>
<evidence type="ECO:0000256" key="1">
    <source>
        <dbReference type="ARBA" id="ARBA00004240"/>
    </source>
</evidence>
<dbReference type="SUPFAM" id="SSF53756">
    <property type="entry name" value="UDP-Glycosyltransferase/glycogen phosphorylase"/>
    <property type="match status" value="1"/>
</dbReference>
<proteinExistence type="inferred from homology"/>
<dbReference type="CDD" id="cd03784">
    <property type="entry name" value="GT1_Gtf-like"/>
    <property type="match status" value="1"/>
</dbReference>
<protein>
    <submittedName>
        <fullName evidence="13">Uncharacterized protein</fullName>
    </submittedName>
</protein>
<organism evidence="13">
    <name type="scientific">Cuerna arida</name>
    <dbReference type="NCBI Taxonomy" id="1464854"/>
    <lineage>
        <taxon>Eukaryota</taxon>
        <taxon>Metazoa</taxon>
        <taxon>Ecdysozoa</taxon>
        <taxon>Arthropoda</taxon>
        <taxon>Hexapoda</taxon>
        <taxon>Insecta</taxon>
        <taxon>Pterygota</taxon>
        <taxon>Neoptera</taxon>
        <taxon>Paraneoptera</taxon>
        <taxon>Hemiptera</taxon>
        <taxon>Auchenorrhyncha</taxon>
        <taxon>Membracoidea</taxon>
        <taxon>Cicadellidae</taxon>
        <taxon>Cicadellinae</taxon>
        <taxon>Proconiini</taxon>
        <taxon>Cuerna</taxon>
    </lineage>
</organism>
<evidence type="ECO:0000256" key="12">
    <source>
        <dbReference type="SAM" id="Phobius"/>
    </source>
</evidence>
<reference evidence="13" key="1">
    <citation type="submission" date="2015-11" db="EMBL/GenBank/DDBJ databases">
        <title>De novo transcriptome assembly of four potential Pierce s Disease insect vectors from Arizona vineyards.</title>
        <authorList>
            <person name="Tassone E.E."/>
        </authorList>
    </citation>
    <scope>NUCLEOTIDE SEQUENCE</scope>
</reference>
<evidence type="ECO:0000256" key="2">
    <source>
        <dbReference type="ARBA" id="ARBA00009995"/>
    </source>
</evidence>
<feature type="transmembrane region" description="Helical" evidence="12">
    <location>
        <begin position="34"/>
        <end position="57"/>
    </location>
</feature>
<evidence type="ECO:0000256" key="3">
    <source>
        <dbReference type="ARBA" id="ARBA00022676"/>
    </source>
</evidence>
<feature type="non-terminal residue" evidence="13">
    <location>
        <position position="1"/>
    </location>
</feature>
<dbReference type="InterPro" id="IPR050271">
    <property type="entry name" value="UDP-glycosyltransferase"/>
</dbReference>
<keyword evidence="3 11" id="KW-0328">Glycosyltransferase</keyword>
<evidence type="ECO:0000256" key="5">
    <source>
        <dbReference type="ARBA" id="ARBA00022692"/>
    </source>
</evidence>
<evidence type="ECO:0000256" key="6">
    <source>
        <dbReference type="ARBA" id="ARBA00022824"/>
    </source>
</evidence>
<accession>A0A1B6FYE1</accession>
<keyword evidence="6" id="KW-0256">Endoplasmic reticulum</keyword>
<dbReference type="PANTHER" id="PTHR48043:SF159">
    <property type="entry name" value="EG:EG0003.4 PROTEIN-RELATED"/>
    <property type="match status" value="1"/>
</dbReference>
<evidence type="ECO:0000256" key="11">
    <source>
        <dbReference type="RuleBase" id="RU003718"/>
    </source>
</evidence>
<dbReference type="GO" id="GO:0008194">
    <property type="term" value="F:UDP-glycosyltransferase activity"/>
    <property type="evidence" value="ECO:0007669"/>
    <property type="project" value="InterPro"/>
</dbReference>
<keyword evidence="9" id="KW-0325">Glycoprotein</keyword>
<evidence type="ECO:0000256" key="9">
    <source>
        <dbReference type="ARBA" id="ARBA00023180"/>
    </source>
</evidence>
<keyword evidence="4 11" id="KW-0808">Transferase</keyword>
<dbReference type="PANTHER" id="PTHR48043">
    <property type="entry name" value="EG:EG0003.4 PROTEIN-RELATED"/>
    <property type="match status" value="1"/>
</dbReference>
<dbReference type="AlphaFoldDB" id="A0A1B6FYE1"/>
<feature type="transmembrane region" description="Helical" evidence="12">
    <location>
        <begin position="509"/>
        <end position="533"/>
    </location>
</feature>
<dbReference type="Pfam" id="PF00201">
    <property type="entry name" value="UDPGT"/>
    <property type="match status" value="1"/>
</dbReference>
<dbReference type="GO" id="GO:0005783">
    <property type="term" value="C:endoplasmic reticulum"/>
    <property type="evidence" value="ECO:0007669"/>
    <property type="project" value="UniProtKB-SubCell"/>
</dbReference>
<comment type="subcellular location">
    <subcellularLocation>
        <location evidence="10">Endomembrane system</location>
        <topology evidence="10">Single-pass type I membrane protein</topology>
    </subcellularLocation>
    <subcellularLocation>
        <location evidence="1">Endoplasmic reticulum</location>
    </subcellularLocation>
</comment>
<comment type="similarity">
    <text evidence="2 11">Belongs to the UDP-glycosyltransferase family.</text>
</comment>